<organism evidence="1 2">
    <name type="scientific">Candidula unifasciata</name>
    <dbReference type="NCBI Taxonomy" id="100452"/>
    <lineage>
        <taxon>Eukaryota</taxon>
        <taxon>Metazoa</taxon>
        <taxon>Spiralia</taxon>
        <taxon>Lophotrochozoa</taxon>
        <taxon>Mollusca</taxon>
        <taxon>Gastropoda</taxon>
        <taxon>Heterobranchia</taxon>
        <taxon>Euthyneura</taxon>
        <taxon>Panpulmonata</taxon>
        <taxon>Eupulmonata</taxon>
        <taxon>Stylommatophora</taxon>
        <taxon>Helicina</taxon>
        <taxon>Helicoidea</taxon>
        <taxon>Geomitridae</taxon>
        <taxon>Candidula</taxon>
    </lineage>
</organism>
<feature type="non-terminal residue" evidence="1">
    <location>
        <position position="71"/>
    </location>
</feature>
<protein>
    <submittedName>
        <fullName evidence="1">Uncharacterized protein</fullName>
    </submittedName>
</protein>
<accession>A0A8S3YVG0</accession>
<evidence type="ECO:0000313" key="2">
    <source>
        <dbReference type="Proteomes" id="UP000678393"/>
    </source>
</evidence>
<name>A0A8S3YVG0_9EUPU</name>
<dbReference type="Proteomes" id="UP000678393">
    <property type="component" value="Unassembled WGS sequence"/>
</dbReference>
<sequence>MTLERNVTPPSPGHIIMSAIPASTMTGGEKTTLHHTIATLDGVRKDEPMYSRNSPNMLNILAASSDLEFSN</sequence>
<evidence type="ECO:0000313" key="1">
    <source>
        <dbReference type="EMBL" id="CAG5118236.1"/>
    </source>
</evidence>
<dbReference type="OrthoDB" id="6144789at2759"/>
<dbReference type="AlphaFoldDB" id="A0A8S3YVG0"/>
<reference evidence="1" key="1">
    <citation type="submission" date="2021-04" db="EMBL/GenBank/DDBJ databases">
        <authorList>
            <consortium name="Molecular Ecology Group"/>
        </authorList>
    </citation>
    <scope>NUCLEOTIDE SEQUENCE</scope>
</reference>
<gene>
    <name evidence="1" type="ORF">CUNI_LOCUS3794</name>
</gene>
<keyword evidence="2" id="KW-1185">Reference proteome</keyword>
<comment type="caution">
    <text evidence="1">The sequence shown here is derived from an EMBL/GenBank/DDBJ whole genome shotgun (WGS) entry which is preliminary data.</text>
</comment>
<proteinExistence type="predicted"/>
<dbReference type="EMBL" id="CAJHNH020000519">
    <property type="protein sequence ID" value="CAG5118236.1"/>
    <property type="molecule type" value="Genomic_DNA"/>
</dbReference>